<sequence length="85" mass="9631">MDPNMGLIRQVRTDATLRQTPESFVAKRFAYLRSGVSGQQEELCRQIVFGDRVLYFVQEMKVFAFVLIVLLLRGVESGPIAYGTC</sequence>
<accession>A0A915JJQ9</accession>
<name>A0A915JJQ9_ROMCU</name>
<dbReference type="Proteomes" id="UP000887565">
    <property type="component" value="Unplaced"/>
</dbReference>
<proteinExistence type="predicted"/>
<evidence type="ECO:0000256" key="1">
    <source>
        <dbReference type="SAM" id="Phobius"/>
    </source>
</evidence>
<organism evidence="2 3">
    <name type="scientific">Romanomermis culicivorax</name>
    <name type="common">Nematode worm</name>
    <dbReference type="NCBI Taxonomy" id="13658"/>
    <lineage>
        <taxon>Eukaryota</taxon>
        <taxon>Metazoa</taxon>
        <taxon>Ecdysozoa</taxon>
        <taxon>Nematoda</taxon>
        <taxon>Enoplea</taxon>
        <taxon>Dorylaimia</taxon>
        <taxon>Mermithida</taxon>
        <taxon>Mermithoidea</taxon>
        <taxon>Mermithidae</taxon>
        <taxon>Romanomermis</taxon>
    </lineage>
</organism>
<keyword evidence="1" id="KW-0812">Transmembrane</keyword>
<reference evidence="3" key="1">
    <citation type="submission" date="2022-11" db="UniProtKB">
        <authorList>
            <consortium name="WormBaseParasite"/>
        </authorList>
    </citation>
    <scope>IDENTIFICATION</scope>
</reference>
<keyword evidence="1" id="KW-1133">Transmembrane helix</keyword>
<dbReference type="WBParaSite" id="nRc.2.0.1.t26414-RA">
    <property type="protein sequence ID" value="nRc.2.0.1.t26414-RA"/>
    <property type="gene ID" value="nRc.2.0.1.g26414"/>
</dbReference>
<protein>
    <submittedName>
        <fullName evidence="3">Uncharacterized protein</fullName>
    </submittedName>
</protein>
<keyword evidence="2" id="KW-1185">Reference proteome</keyword>
<dbReference type="AlphaFoldDB" id="A0A915JJQ9"/>
<feature type="transmembrane region" description="Helical" evidence="1">
    <location>
        <begin position="53"/>
        <end position="72"/>
    </location>
</feature>
<evidence type="ECO:0000313" key="3">
    <source>
        <dbReference type="WBParaSite" id="nRc.2.0.1.t26414-RA"/>
    </source>
</evidence>
<evidence type="ECO:0000313" key="2">
    <source>
        <dbReference type="Proteomes" id="UP000887565"/>
    </source>
</evidence>
<keyword evidence="1" id="KW-0472">Membrane</keyword>